<dbReference type="Pfam" id="PF07963">
    <property type="entry name" value="N_methyl"/>
    <property type="match status" value="1"/>
</dbReference>
<feature type="region of interest" description="Disordered" evidence="9">
    <location>
        <begin position="1"/>
        <end position="21"/>
    </location>
</feature>
<evidence type="ECO:0000256" key="9">
    <source>
        <dbReference type="SAM" id="MobiDB-lite"/>
    </source>
</evidence>
<evidence type="ECO:0000256" key="5">
    <source>
        <dbReference type="ARBA" id="ARBA00022519"/>
    </source>
</evidence>
<dbReference type="InterPro" id="IPR010052">
    <property type="entry name" value="T2SS_protein-GspI"/>
</dbReference>
<keyword evidence="3" id="KW-1003">Cell membrane</keyword>
<evidence type="ECO:0000313" key="13">
    <source>
        <dbReference type="Proteomes" id="UP000295169"/>
    </source>
</evidence>
<evidence type="ECO:0000256" key="7">
    <source>
        <dbReference type="ARBA" id="ARBA00022989"/>
    </source>
</evidence>
<dbReference type="RefSeq" id="WP_207390299.1">
    <property type="nucleotide sequence ID" value="NZ_JBHLST010000046.1"/>
</dbReference>
<evidence type="ECO:0000256" key="1">
    <source>
        <dbReference type="ARBA" id="ARBA00004377"/>
    </source>
</evidence>
<gene>
    <name evidence="12" type="ORF">EV691_10812</name>
</gene>
<comment type="caution">
    <text evidence="12">The sequence shown here is derived from an EMBL/GenBank/DDBJ whole genome shotgun (WGS) entry which is preliminary data.</text>
</comment>
<dbReference type="InterPro" id="IPR012902">
    <property type="entry name" value="N_methyl_site"/>
</dbReference>
<dbReference type="GO" id="GO:0015628">
    <property type="term" value="P:protein secretion by the type II secretion system"/>
    <property type="evidence" value="ECO:0007669"/>
    <property type="project" value="InterPro"/>
</dbReference>
<dbReference type="NCBIfam" id="TIGR02523">
    <property type="entry name" value="type_IV_pilV"/>
    <property type="match status" value="1"/>
</dbReference>
<dbReference type="InterPro" id="IPR013362">
    <property type="entry name" value="Pilus_4_PilV"/>
</dbReference>
<keyword evidence="4" id="KW-0488">Methylation</keyword>
<dbReference type="Proteomes" id="UP000295169">
    <property type="component" value="Unassembled WGS sequence"/>
</dbReference>
<accession>A0A4R1PP89</accession>
<evidence type="ECO:0000256" key="3">
    <source>
        <dbReference type="ARBA" id="ARBA00022475"/>
    </source>
</evidence>
<keyword evidence="8 10" id="KW-0472">Membrane</keyword>
<evidence type="ECO:0000256" key="8">
    <source>
        <dbReference type="ARBA" id="ARBA00023136"/>
    </source>
</evidence>
<feature type="transmembrane region" description="Helical" evidence="10">
    <location>
        <begin position="27"/>
        <end position="52"/>
    </location>
</feature>
<comment type="similarity">
    <text evidence="2">Belongs to the GSP I family.</text>
</comment>
<dbReference type="GO" id="GO:0005886">
    <property type="term" value="C:plasma membrane"/>
    <property type="evidence" value="ECO:0007669"/>
    <property type="project" value="UniProtKB-SubCell"/>
</dbReference>
<dbReference type="Pfam" id="PF22150">
    <property type="entry name" value="Tt1218-like"/>
    <property type="match status" value="1"/>
</dbReference>
<dbReference type="PANTHER" id="PTHR38779">
    <property type="entry name" value="TYPE II SECRETION SYSTEM PROTEIN I-RELATED"/>
    <property type="match status" value="1"/>
</dbReference>
<sequence length="203" mass="21613">MRKNLGKRQAQQPYGGMQRMSRQSSNAGFTLIEILVALLIFMVSSLGIAGLVTRTVQQESESYQRVQALILLQDMQEKLGANRQAAACYASTETLGTGFDSSISCSTGSTAQQATAVADLQRWDSILKGAAEKDGTTNVGALIGARGCIRLVDADERTYRITVAWQGLGDTVAPGNDCGKGSYGAETLRRTVSALVRLGKLSS</sequence>
<dbReference type="PANTHER" id="PTHR38779:SF2">
    <property type="entry name" value="TYPE II SECRETION SYSTEM PROTEIN I-RELATED"/>
    <property type="match status" value="1"/>
</dbReference>
<dbReference type="PROSITE" id="PS00409">
    <property type="entry name" value="PROKAR_NTER_METHYL"/>
    <property type="match status" value="1"/>
</dbReference>
<evidence type="ECO:0000259" key="11">
    <source>
        <dbReference type="Pfam" id="PF22150"/>
    </source>
</evidence>
<proteinExistence type="inferred from homology"/>
<keyword evidence="6 10" id="KW-0812">Transmembrane</keyword>
<dbReference type="AlphaFoldDB" id="A0A4R1PP89"/>
<evidence type="ECO:0000256" key="10">
    <source>
        <dbReference type="SAM" id="Phobius"/>
    </source>
</evidence>
<evidence type="ECO:0000256" key="6">
    <source>
        <dbReference type="ARBA" id="ARBA00022692"/>
    </source>
</evidence>
<name>A0A4R1PP89_9GAMM</name>
<dbReference type="GO" id="GO:0015627">
    <property type="term" value="C:type II protein secretion system complex"/>
    <property type="evidence" value="ECO:0007669"/>
    <property type="project" value="InterPro"/>
</dbReference>
<dbReference type="InterPro" id="IPR054402">
    <property type="entry name" value="Tt1218-like_dom"/>
</dbReference>
<evidence type="ECO:0000256" key="4">
    <source>
        <dbReference type="ARBA" id="ARBA00022481"/>
    </source>
</evidence>
<comment type="subcellular location">
    <subcellularLocation>
        <location evidence="1">Cell inner membrane</location>
        <topology evidence="1">Single-pass membrane protein</topology>
    </subcellularLocation>
</comment>
<evidence type="ECO:0000256" key="2">
    <source>
        <dbReference type="ARBA" id="ARBA00008358"/>
    </source>
</evidence>
<dbReference type="EMBL" id="SMMU01000008">
    <property type="protein sequence ID" value="TCL32241.1"/>
    <property type="molecule type" value="Genomic_DNA"/>
</dbReference>
<protein>
    <submittedName>
        <fullName evidence="12">Type IV pilus assembly protein PilV</fullName>
    </submittedName>
</protein>
<keyword evidence="5" id="KW-0997">Cell inner membrane</keyword>
<organism evidence="12 13">
    <name type="scientific">Azotobacter chroococcum</name>
    <dbReference type="NCBI Taxonomy" id="353"/>
    <lineage>
        <taxon>Bacteria</taxon>
        <taxon>Pseudomonadati</taxon>
        <taxon>Pseudomonadota</taxon>
        <taxon>Gammaproteobacteria</taxon>
        <taxon>Pseudomonadales</taxon>
        <taxon>Pseudomonadaceae</taxon>
        <taxon>Azotobacter</taxon>
    </lineage>
</organism>
<evidence type="ECO:0000313" key="12">
    <source>
        <dbReference type="EMBL" id="TCL32241.1"/>
    </source>
</evidence>
<reference evidence="12 13" key="1">
    <citation type="submission" date="2019-03" db="EMBL/GenBank/DDBJ databases">
        <title>Genomic Encyclopedia of Type Strains, Phase IV (KMG-IV): sequencing the most valuable type-strain genomes for metagenomic binning, comparative biology and taxonomic classification.</title>
        <authorList>
            <person name="Goeker M."/>
        </authorList>
    </citation>
    <scope>NUCLEOTIDE SEQUENCE [LARGE SCALE GENOMIC DNA]</scope>
    <source>
        <strain evidence="12 13">DSM 2286</strain>
    </source>
</reference>
<keyword evidence="7 10" id="KW-1133">Transmembrane helix</keyword>
<feature type="domain" description="Type IV pilin Tt1218-like" evidence="11">
    <location>
        <begin position="51"/>
        <end position="109"/>
    </location>
</feature>
<dbReference type="NCBIfam" id="TIGR02532">
    <property type="entry name" value="IV_pilin_GFxxxE"/>
    <property type="match status" value="1"/>
</dbReference>